<proteinExistence type="predicted"/>
<dbReference type="SUPFAM" id="SSF81606">
    <property type="entry name" value="PP2C-like"/>
    <property type="match status" value="1"/>
</dbReference>
<evidence type="ECO:0000256" key="2">
    <source>
        <dbReference type="SAM" id="Phobius"/>
    </source>
</evidence>
<dbReference type="SUPFAM" id="SSF48452">
    <property type="entry name" value="TPR-like"/>
    <property type="match status" value="1"/>
</dbReference>
<evidence type="ECO:0000259" key="3">
    <source>
        <dbReference type="SMART" id="SM00332"/>
    </source>
</evidence>
<sequence length="798" mass="92285">MRKDEAKFVTNFFSEAGTRSQNNDYFGYVQLDNYAIWVISDGYDAEEGAAIAAKLAVESAIEYFMLRPRFNTAVIKEMIDYANLKIKERQEETERYSLMHTSLLIVISNYNAILYGNVGNTRLYHMRGGYIISQSRDDSIAQLLVDEGALDTRDIKFHRQRNDLLQAIGDFGKIKPNIIRTPITLQENDILCLTTIGFWENIDEREMEVELSRQPDQKSWMDSLEKSVIATLRDEVENYTMAVVKIEKVASPEPIEKDQKRFWIKIGLISLGILLIILVLTFWNINKRNSIMKRATNYEQQADDELVKKNFNNSVDDLKLVIGEYERLKPKSRGIIGFFVNANARRTKVQNMINNVKNRIVQTEKLAMAFQNINQGNELFNNGRYDDATQKYQSAKFILSENSYKRDELNTNEVLTTLDSRIQSASKLKEAQAIETAGNQAFSAGNFNLAKENYKTASEMYLTNGRADYVTSIERKIAEINEKEKTAYNGAMLTENRGDLLSTSDTNKSREAYYQARQMYQTLGDTVKTQEIDNKIQELNSKQMSSIQTANNLVQEGLNHITANKPAEAITLLSKAKTIYQELGDSNNVANVNKFIVQAQDFIKLESQKDKQLKDVEKRLSDQLKEQQIKSTQQLQQEKVQAEQKIRAKEAEIEAQRNAIEQEKQRREKIAENIQNATNLEIQAEQMFNLKRYTESITKYNESKQIFETLKASGDFDDQTNKIEYLSQKISKVEGYLYEEQGDEEYKKKNWQESVKKYQMSLDDMKLVGESNEIQKRVEKKLKKATSKANKKWWQFWK</sequence>
<dbReference type="AlphaFoldDB" id="A0A510KI75"/>
<evidence type="ECO:0000313" key="4">
    <source>
        <dbReference type="EMBL" id="BBM51354.1"/>
    </source>
</evidence>
<feature type="domain" description="PPM-type phosphatase" evidence="3">
    <location>
        <begin position="3"/>
        <end position="244"/>
    </location>
</feature>
<dbReference type="InterPro" id="IPR001932">
    <property type="entry name" value="PPM-type_phosphatase-like_dom"/>
</dbReference>
<organism evidence="4 5">
    <name type="scientific">Leptotrichia trevisanii</name>
    <dbReference type="NCBI Taxonomy" id="109328"/>
    <lineage>
        <taxon>Bacteria</taxon>
        <taxon>Fusobacteriati</taxon>
        <taxon>Fusobacteriota</taxon>
        <taxon>Fusobacteriia</taxon>
        <taxon>Fusobacteriales</taxon>
        <taxon>Leptotrichiaceae</taxon>
        <taxon>Leptotrichia</taxon>
    </lineage>
</organism>
<feature type="coiled-coil region" evidence="1">
    <location>
        <begin position="625"/>
        <end position="680"/>
    </location>
</feature>
<dbReference type="EMBL" id="AP019840">
    <property type="protein sequence ID" value="BBM51354.1"/>
    <property type="molecule type" value="Genomic_DNA"/>
</dbReference>
<name>A0A510KI75_9FUSO</name>
<keyword evidence="2" id="KW-1133">Transmembrane helix</keyword>
<gene>
    <name evidence="4" type="ORF">JMUB3935_0321</name>
</gene>
<dbReference type="Gene3D" id="3.60.40.10">
    <property type="entry name" value="PPM-type phosphatase domain"/>
    <property type="match status" value="1"/>
</dbReference>
<keyword evidence="2" id="KW-0812">Transmembrane</keyword>
<dbReference type="RefSeq" id="WP_146995889.1">
    <property type="nucleotide sequence ID" value="NZ_AP019840.1"/>
</dbReference>
<dbReference type="STRING" id="1122173.GCA_000482505_02060"/>
<accession>A0A510KI75</accession>
<evidence type="ECO:0000256" key="1">
    <source>
        <dbReference type="SAM" id="Coils"/>
    </source>
</evidence>
<dbReference type="Pfam" id="PF13672">
    <property type="entry name" value="PP2C_2"/>
    <property type="match status" value="1"/>
</dbReference>
<dbReference type="InterPro" id="IPR036457">
    <property type="entry name" value="PPM-type-like_dom_sf"/>
</dbReference>
<keyword evidence="2" id="KW-0472">Membrane</keyword>
<reference evidence="4 5" key="1">
    <citation type="submission" date="2019-07" db="EMBL/GenBank/DDBJ databases">
        <title>Complete Genome Sequence of Leptotrichia trevisanii Strain JMUB3935.</title>
        <authorList>
            <person name="Watanabe S."/>
            <person name="Cui L."/>
        </authorList>
    </citation>
    <scope>NUCLEOTIDE SEQUENCE [LARGE SCALE GENOMIC DNA]</scope>
    <source>
        <strain evidence="4 5">JMUB3935</strain>
    </source>
</reference>
<dbReference type="SMART" id="SM00332">
    <property type="entry name" value="PP2Cc"/>
    <property type="match status" value="1"/>
</dbReference>
<feature type="transmembrane region" description="Helical" evidence="2">
    <location>
        <begin position="262"/>
        <end position="285"/>
    </location>
</feature>
<protein>
    <submittedName>
        <fullName evidence="4">Serine/threonine protein phosphatase-like protein</fullName>
    </submittedName>
</protein>
<keyword evidence="1" id="KW-0175">Coiled coil</keyword>
<dbReference type="Proteomes" id="UP000321378">
    <property type="component" value="Chromosome"/>
</dbReference>
<dbReference type="InterPro" id="IPR011990">
    <property type="entry name" value="TPR-like_helical_dom_sf"/>
</dbReference>
<evidence type="ECO:0000313" key="5">
    <source>
        <dbReference type="Proteomes" id="UP000321378"/>
    </source>
</evidence>